<protein>
    <submittedName>
        <fullName evidence="1">F-box protein</fullName>
    </submittedName>
</protein>
<evidence type="ECO:0000313" key="2">
    <source>
        <dbReference type="Proteomes" id="UP000236291"/>
    </source>
</evidence>
<reference evidence="1 2" key="1">
    <citation type="journal article" date="2014" name="Am. J. Bot.">
        <title>Genome assembly and annotation for red clover (Trifolium pratense; Fabaceae).</title>
        <authorList>
            <person name="Istvanek J."/>
            <person name="Jaros M."/>
            <person name="Krenek A."/>
            <person name="Repkova J."/>
        </authorList>
    </citation>
    <scope>NUCLEOTIDE SEQUENCE [LARGE SCALE GENOMIC DNA]</scope>
    <source>
        <strain evidence="2">cv. Tatra</strain>
        <tissue evidence="1">Young leaves</tissue>
    </source>
</reference>
<organism evidence="1 2">
    <name type="scientific">Trifolium pratense</name>
    <name type="common">Red clover</name>
    <dbReference type="NCBI Taxonomy" id="57577"/>
    <lineage>
        <taxon>Eukaryota</taxon>
        <taxon>Viridiplantae</taxon>
        <taxon>Streptophyta</taxon>
        <taxon>Embryophyta</taxon>
        <taxon>Tracheophyta</taxon>
        <taxon>Spermatophyta</taxon>
        <taxon>Magnoliopsida</taxon>
        <taxon>eudicotyledons</taxon>
        <taxon>Gunneridae</taxon>
        <taxon>Pentapetalae</taxon>
        <taxon>rosids</taxon>
        <taxon>fabids</taxon>
        <taxon>Fabales</taxon>
        <taxon>Fabaceae</taxon>
        <taxon>Papilionoideae</taxon>
        <taxon>50 kb inversion clade</taxon>
        <taxon>NPAAA clade</taxon>
        <taxon>Hologalegina</taxon>
        <taxon>IRL clade</taxon>
        <taxon>Trifolieae</taxon>
        <taxon>Trifolium</taxon>
    </lineage>
</organism>
<feature type="non-terminal residue" evidence="1">
    <location>
        <position position="117"/>
    </location>
</feature>
<name>A0A2K3M9A7_TRIPR</name>
<dbReference type="Proteomes" id="UP000236291">
    <property type="component" value="Unassembled WGS sequence"/>
</dbReference>
<comment type="caution">
    <text evidence="1">The sequence shown here is derived from an EMBL/GenBank/DDBJ whole genome shotgun (WGS) entry which is preliminary data.</text>
</comment>
<dbReference type="EMBL" id="ASHM01053661">
    <property type="protein sequence ID" value="PNX87367.1"/>
    <property type="molecule type" value="Genomic_DNA"/>
</dbReference>
<sequence length="117" mass="13989">MRRFGRRLCSQFTCLFTEFLSLLPMKSLLRFKCLKKFEDEESWTQFLSISFHDLQLNCDFSNEMLKYYFSIRPLFLSKDGDTLVLHSHAEEHAILYNWRDHRVERSGVSVHKTVSTC</sequence>
<dbReference type="AlphaFoldDB" id="A0A2K3M9A7"/>
<reference evidence="1 2" key="2">
    <citation type="journal article" date="2017" name="Front. Plant Sci.">
        <title>Gene Classification and Mining of Molecular Markers Useful in Red Clover (Trifolium pratense) Breeding.</title>
        <authorList>
            <person name="Istvanek J."/>
            <person name="Dluhosova J."/>
            <person name="Dluhos P."/>
            <person name="Patkova L."/>
            <person name="Nedelnik J."/>
            <person name="Repkova J."/>
        </authorList>
    </citation>
    <scope>NUCLEOTIDE SEQUENCE [LARGE SCALE GENOMIC DNA]</scope>
    <source>
        <strain evidence="2">cv. Tatra</strain>
        <tissue evidence="1">Young leaves</tissue>
    </source>
</reference>
<evidence type="ECO:0000313" key="1">
    <source>
        <dbReference type="EMBL" id="PNX87367.1"/>
    </source>
</evidence>
<proteinExistence type="predicted"/>
<accession>A0A2K3M9A7</accession>
<gene>
    <name evidence="1" type="ORF">L195_g043455</name>
</gene>